<dbReference type="EMBL" id="SNRW01038177">
    <property type="protein sequence ID" value="KAA6353406.1"/>
    <property type="molecule type" value="Genomic_DNA"/>
</dbReference>
<dbReference type="Proteomes" id="UP000324800">
    <property type="component" value="Unassembled WGS sequence"/>
</dbReference>
<protein>
    <submittedName>
        <fullName evidence="1">Uncharacterized protein</fullName>
    </submittedName>
</protein>
<dbReference type="OrthoDB" id="27214at2759"/>
<evidence type="ECO:0000313" key="1">
    <source>
        <dbReference type="EMBL" id="KAA6353406.1"/>
    </source>
</evidence>
<proteinExistence type="predicted"/>
<gene>
    <name evidence="1" type="ORF">EZS28_051067</name>
</gene>
<organism evidence="1 2">
    <name type="scientific">Streblomastix strix</name>
    <dbReference type="NCBI Taxonomy" id="222440"/>
    <lineage>
        <taxon>Eukaryota</taxon>
        <taxon>Metamonada</taxon>
        <taxon>Preaxostyla</taxon>
        <taxon>Oxymonadida</taxon>
        <taxon>Streblomastigidae</taxon>
        <taxon>Streblomastix</taxon>
    </lineage>
</organism>
<sequence>MFIVCETYWREAPWKAPYPVDKDQRFDVGISTSGSVYNYKSVQEIRSNASPLTQEDKSKLPNKFYRIGTDLSWSNKGGYGFTDETSEQLLAHAPSVTINTSYG</sequence>
<dbReference type="AlphaFoldDB" id="A0A5J4T4S5"/>
<accession>A0A5J4T4S5</accession>
<comment type="caution">
    <text evidence="1">The sequence shown here is derived from an EMBL/GenBank/DDBJ whole genome shotgun (WGS) entry which is preliminary data.</text>
</comment>
<name>A0A5J4T4S5_9EUKA</name>
<reference evidence="1 2" key="1">
    <citation type="submission" date="2019-03" db="EMBL/GenBank/DDBJ databases">
        <title>Single cell metagenomics reveals metabolic interactions within the superorganism composed of flagellate Streblomastix strix and complex community of Bacteroidetes bacteria on its surface.</title>
        <authorList>
            <person name="Treitli S.C."/>
            <person name="Kolisko M."/>
            <person name="Husnik F."/>
            <person name="Keeling P."/>
            <person name="Hampl V."/>
        </authorList>
    </citation>
    <scope>NUCLEOTIDE SEQUENCE [LARGE SCALE GENOMIC DNA]</scope>
    <source>
        <strain evidence="1">ST1C</strain>
    </source>
</reference>
<evidence type="ECO:0000313" key="2">
    <source>
        <dbReference type="Proteomes" id="UP000324800"/>
    </source>
</evidence>